<evidence type="ECO:0000313" key="1">
    <source>
        <dbReference type="EMBL" id="QUC67330.1"/>
    </source>
</evidence>
<gene>
    <name evidence="1" type="ORF">JYE49_01055</name>
</gene>
<dbReference type="Proteomes" id="UP000682782">
    <property type="component" value="Chromosome"/>
</dbReference>
<name>A0AC61MWW9_9FIRM</name>
<reference evidence="1" key="1">
    <citation type="submission" date="2021-01" db="EMBL/GenBank/DDBJ databases">
        <title>Complete genome sequence of Clostridiales bacterium R-7.</title>
        <authorList>
            <person name="Mahoney-Kurpe S.C."/>
            <person name="Palevich N."/>
            <person name="Koike S."/>
            <person name="Moon C.D."/>
            <person name="Attwood G.T."/>
        </authorList>
    </citation>
    <scope>NUCLEOTIDE SEQUENCE</scope>
    <source>
        <strain evidence="1">R-7</strain>
    </source>
</reference>
<sequence length="413" mass="45565">MHSELIYGCIGEHLPHSFSREIHGEIGSYAYDLKELTPEELPGFMTARSFRGINVTIPYKQAVIPFLDEIDETARAIGAVNTVVNRDGKLYGYNTDLYGLTRLIRRIGLDLSGKKVLVLGTGGTSRTASYAAEKLGARVVYRVSRTSREGSLSYEDVLLNHTDAEIILNTTPCGMFPKPAEQPLSLEPFTRLEGVADAIYNPLRSRLVLDARSRGIPAEGGLYMLVAQAVRASELFLDTSYPEDLTDRIYNAILRRKENLVLIGMPGSGKSAVGKILTETTGKPLADTDLLIVEKAGKPIPEIFREDGEPAFRDLESEIIRELSLQGGQVISTGGGAVLRPENVTLLRQNGRLFWLDRDPDCLVPTDDRPLADTSEKMKKLYQEREPVYRASADVIIPVFGTPENTASLILQQ</sequence>
<keyword evidence="2" id="KW-1185">Reference proteome</keyword>
<organism evidence="1 2">
    <name type="scientific">Aristaeella hokkaidonensis</name>
    <dbReference type="NCBI Taxonomy" id="3046382"/>
    <lineage>
        <taxon>Bacteria</taxon>
        <taxon>Bacillati</taxon>
        <taxon>Bacillota</taxon>
        <taxon>Clostridia</taxon>
        <taxon>Eubacteriales</taxon>
        <taxon>Aristaeellaceae</taxon>
        <taxon>Aristaeella</taxon>
    </lineage>
</organism>
<accession>A0AC61MWW9</accession>
<dbReference type="EMBL" id="CP068393">
    <property type="protein sequence ID" value="QUC67330.1"/>
    <property type="molecule type" value="Genomic_DNA"/>
</dbReference>
<evidence type="ECO:0000313" key="2">
    <source>
        <dbReference type="Proteomes" id="UP000682782"/>
    </source>
</evidence>
<proteinExistence type="predicted"/>
<protein>
    <submittedName>
        <fullName evidence="1">Uncharacterized protein</fullName>
    </submittedName>
</protein>